<feature type="compositionally biased region" description="Low complexity" evidence="1">
    <location>
        <begin position="658"/>
        <end position="687"/>
    </location>
</feature>
<evidence type="ECO:0000313" key="3">
    <source>
        <dbReference type="Proteomes" id="UP000030747"/>
    </source>
</evidence>
<reference evidence="2" key="1">
    <citation type="submission" date="2013-10" db="EMBL/GenBank/DDBJ databases">
        <title>Genomic analysis of the causative agents of coccidiosis in chickens.</title>
        <authorList>
            <person name="Reid A.J."/>
            <person name="Blake D."/>
            <person name="Billington K."/>
            <person name="Browne H."/>
            <person name="Dunn M."/>
            <person name="Hung S."/>
            <person name="Kawahara F."/>
            <person name="Miranda-Saavedra D."/>
            <person name="Mourier T."/>
            <person name="Nagra H."/>
            <person name="Otto T.D."/>
            <person name="Rawlings N."/>
            <person name="Sanchez A."/>
            <person name="Sanders M."/>
            <person name="Subramaniam C."/>
            <person name="Tay Y."/>
            <person name="Dear P."/>
            <person name="Doerig C."/>
            <person name="Gruber A."/>
            <person name="Parkinson J."/>
            <person name="Shirley M."/>
            <person name="Wan K.L."/>
            <person name="Berriman M."/>
            <person name="Tomley F."/>
            <person name="Pain A."/>
        </authorList>
    </citation>
    <scope>NUCLEOTIDE SEQUENCE [LARGE SCALE GENOMIC DNA]</scope>
    <source>
        <strain evidence="2">Houghton</strain>
    </source>
</reference>
<evidence type="ECO:0000256" key="1">
    <source>
        <dbReference type="SAM" id="MobiDB-lite"/>
    </source>
</evidence>
<proteinExistence type="predicted"/>
<keyword evidence="3" id="KW-1185">Reference proteome</keyword>
<feature type="region of interest" description="Disordered" evidence="1">
    <location>
        <begin position="851"/>
        <end position="882"/>
    </location>
</feature>
<feature type="compositionally biased region" description="Basic residues" evidence="1">
    <location>
        <begin position="977"/>
        <end position="989"/>
    </location>
</feature>
<dbReference type="AlphaFoldDB" id="U6KTS9"/>
<dbReference type="VEuPathDB" id="ToxoDB:ETH2_0701300"/>
<dbReference type="VEuPathDB" id="ToxoDB:ETH_00007390"/>
<sequence>MNTSQLSREIFALNLKWQKSLEFSADGSLPGASEDGTLEAIAAGLQACAKEIQEKWSVELALAKDAQGWGPPQAAAAAALTQALLGKEGLLGTVAAAALQKGPQQVTLKKLALDLCRTFVSLELPAAAPVDSEALAELTESCLSAAAVDPAHKVKQAALRLLRAAFAPETSGGPWGPPWTALPLPAAALQHLLHRLAAELSCSDKRAGSTVRAELLLLLGGRLSQVFRRPGASVMSSVAALLSRLRNYPELTGPWLLPVLQQITCRLGAPEGKLSAAPTEALGALEALQQLLHSHKTLGALLPAEVWGRVYAYAVTLGAPEGQGGAQGGPPGGPQGSAKSYQQQLLQPAALALLAAGAETFAPFLDKDISQEFAAALEAAGEGELPPNKLGGPAYCAASSSSSSSSSKQCSRWGTLLDRLLGLAASPQVSVANAARRALARIMRCLCGSVALGAPGAAAAGAAAAGAAAGAAAAAGSSSIRGSSSSCDEKLKRPLLLCAVPLQLFGARLVSELCSASLLPAKEAVSQPESWWQQQGCRALLVPHYIGMLSAAEQQQQQQQKGLAAARACLLLASTGCGPAWQQRHGPSVAKQTLHFLSSAGETLCLLLGEKSVSFAASSVAPAAAAAAAPAGTAAQVSAAGSALSEETADAKRRRVFPQAQQQQQQQQEPEGELQPPEELPGLPVEESQSSKVEKVLLLPASFCRLIENISISLFKLHAEAGALPRALLPKAAAALGAALRALLRAAAAETAAAAVAAAAVLQGTGDAQPFEATEKDTGEDRKQGQLEEAKEAAAANTESLKAGGAAAAAAKSLINQTLLLALGEAAALQPPPAVSVAGLWRAILGLEGEANSSSSSSSRQAGPLGKRKRDSWGEQQTDPGSNEVRDAAAAAAWLLPLSRILLESFYSFFSLGLESSGSKRTNANLLPALGPLFAQALLLLPAEAADGEAAASCFLFQLQAASLPASCSSGGASSLMKKKKKKKKKAAAKQRSSSGTEAGAAEGLLSLALSSVESLSLKELLQRLAVCFCCTFSAAFVPRRLLCDHWSVASAAASLGDCRALHSPACMQRVPFHKQKHKREGQVATAQRSSSSSCCTAGQAALEAEELLLLSFLSAPPVAAAP</sequence>
<gene>
    <name evidence="2" type="ORF">ETH_00007390</name>
</gene>
<name>U6KTS9_EIMTE</name>
<dbReference type="RefSeq" id="XP_013232121.1">
    <property type="nucleotide sequence ID" value="XM_013376667.1"/>
</dbReference>
<protein>
    <submittedName>
        <fullName evidence="2">Uncharacterized protein</fullName>
    </submittedName>
</protein>
<accession>U6KTS9</accession>
<evidence type="ECO:0000313" key="2">
    <source>
        <dbReference type="EMBL" id="CDJ41371.1"/>
    </source>
</evidence>
<dbReference type="EMBL" id="HG675611">
    <property type="protein sequence ID" value="CDJ41371.1"/>
    <property type="molecule type" value="Genomic_DNA"/>
</dbReference>
<dbReference type="GeneID" id="25250680"/>
<feature type="region of interest" description="Disordered" evidence="1">
    <location>
        <begin position="648"/>
        <end position="687"/>
    </location>
</feature>
<reference evidence="2" key="2">
    <citation type="submission" date="2013-10" db="EMBL/GenBank/DDBJ databases">
        <authorList>
            <person name="Aslett M."/>
        </authorList>
    </citation>
    <scope>NUCLEOTIDE SEQUENCE [LARGE SCALE GENOMIC DNA]</scope>
    <source>
        <strain evidence="2">Houghton</strain>
    </source>
</reference>
<feature type="compositionally biased region" description="Basic and acidic residues" evidence="1">
    <location>
        <begin position="773"/>
        <end position="792"/>
    </location>
</feature>
<feature type="region of interest" description="Disordered" evidence="1">
    <location>
        <begin position="966"/>
        <end position="995"/>
    </location>
</feature>
<organism evidence="2 3">
    <name type="scientific">Eimeria tenella</name>
    <name type="common">Coccidian parasite</name>
    <dbReference type="NCBI Taxonomy" id="5802"/>
    <lineage>
        <taxon>Eukaryota</taxon>
        <taxon>Sar</taxon>
        <taxon>Alveolata</taxon>
        <taxon>Apicomplexa</taxon>
        <taxon>Conoidasida</taxon>
        <taxon>Coccidia</taxon>
        <taxon>Eucoccidiorida</taxon>
        <taxon>Eimeriorina</taxon>
        <taxon>Eimeriidae</taxon>
        <taxon>Eimeria</taxon>
    </lineage>
</organism>
<feature type="region of interest" description="Disordered" evidence="1">
    <location>
        <begin position="768"/>
        <end position="796"/>
    </location>
</feature>
<dbReference type="Proteomes" id="UP000030747">
    <property type="component" value="Unassembled WGS sequence"/>
</dbReference>
<dbReference type="OrthoDB" id="10482951at2759"/>